<gene>
    <name evidence="1" type="ORF">EXY23_15785</name>
</gene>
<comment type="caution">
    <text evidence="1">The sequence shown here is derived from an EMBL/GenBank/DDBJ whole genome shotgun (WGS) entry which is preliminary data.</text>
</comment>
<dbReference type="RefSeq" id="WP_132291253.1">
    <property type="nucleotide sequence ID" value="NZ_SKBM01000015.1"/>
</dbReference>
<dbReference type="Proteomes" id="UP000295023">
    <property type="component" value="Unassembled WGS sequence"/>
</dbReference>
<accession>A0A4V2WKI0</accession>
<evidence type="ECO:0000313" key="1">
    <source>
        <dbReference type="EMBL" id="TCZ58674.1"/>
    </source>
</evidence>
<keyword evidence="2" id="KW-1185">Reference proteome</keyword>
<dbReference type="AlphaFoldDB" id="A0A4V2WKI0"/>
<protein>
    <submittedName>
        <fullName evidence="1">Uncharacterized protein</fullName>
    </submittedName>
</protein>
<organism evidence="1 2">
    <name type="scientific">Roseicella aquatilis</name>
    <dbReference type="NCBI Taxonomy" id="2527868"/>
    <lineage>
        <taxon>Bacteria</taxon>
        <taxon>Pseudomonadati</taxon>
        <taxon>Pseudomonadota</taxon>
        <taxon>Alphaproteobacteria</taxon>
        <taxon>Acetobacterales</taxon>
        <taxon>Roseomonadaceae</taxon>
        <taxon>Roseicella</taxon>
    </lineage>
</organism>
<name>A0A4V2WKI0_9PROT</name>
<reference evidence="1 2" key="1">
    <citation type="submission" date="2019-03" db="EMBL/GenBank/DDBJ databases">
        <title>Paracraurococcus aquatilis NE82 genome sequence.</title>
        <authorList>
            <person name="Zhao Y."/>
            <person name="Du Z."/>
        </authorList>
    </citation>
    <scope>NUCLEOTIDE SEQUENCE [LARGE SCALE GENOMIC DNA]</scope>
    <source>
        <strain evidence="1 2">NE82</strain>
    </source>
</reference>
<evidence type="ECO:0000313" key="2">
    <source>
        <dbReference type="Proteomes" id="UP000295023"/>
    </source>
</evidence>
<dbReference type="EMBL" id="SKBM01000015">
    <property type="protein sequence ID" value="TCZ58674.1"/>
    <property type="molecule type" value="Genomic_DNA"/>
</dbReference>
<proteinExistence type="predicted"/>
<sequence>MNAALEKLGRDAAEQVAGQEAVGAVEVTSGEEFERPVYYFTFLIDQDRARHRPGLLLARLVQRLRDDLDARNDAHYPVIQLLSRADWDHRKGD</sequence>